<evidence type="ECO:0000313" key="6">
    <source>
        <dbReference type="Proteomes" id="UP000183050"/>
    </source>
</evidence>
<evidence type="ECO:0000256" key="1">
    <source>
        <dbReference type="SAM" id="MobiDB-lite"/>
    </source>
</evidence>
<dbReference type="Gene3D" id="3.60.15.10">
    <property type="entry name" value="Ribonuclease Z/Hydroxyacylglutathione hydrolase-like"/>
    <property type="match status" value="1"/>
</dbReference>
<proteinExistence type="predicted"/>
<dbReference type="EMBL" id="CP018234">
    <property type="protein sequence ID" value="API57490.1"/>
    <property type="molecule type" value="Genomic_DNA"/>
</dbReference>
<evidence type="ECO:0000313" key="4">
    <source>
        <dbReference type="EMBL" id="API57490.1"/>
    </source>
</evidence>
<organism evidence="3 5">
    <name type="scientific">Rhizobium leguminosarum</name>
    <dbReference type="NCBI Taxonomy" id="384"/>
    <lineage>
        <taxon>Bacteria</taxon>
        <taxon>Pseudomonadati</taxon>
        <taxon>Pseudomonadota</taxon>
        <taxon>Alphaproteobacteria</taxon>
        <taxon>Hyphomicrobiales</taxon>
        <taxon>Rhizobiaceae</taxon>
        <taxon>Rhizobium/Agrobacterium group</taxon>
        <taxon>Rhizobium</taxon>
    </lineage>
</organism>
<feature type="region of interest" description="Disordered" evidence="1">
    <location>
        <begin position="153"/>
        <end position="214"/>
    </location>
</feature>
<feature type="domain" description="Metallo-beta-lactamase" evidence="2">
    <location>
        <begin position="45"/>
        <end position="111"/>
    </location>
</feature>
<dbReference type="OrthoDB" id="9815072at2"/>
<dbReference type="SUPFAM" id="SSF56281">
    <property type="entry name" value="Metallo-hydrolase/oxidoreductase"/>
    <property type="match status" value="1"/>
</dbReference>
<geneLocation type="plasmid" evidence="3 5">
    <name>unnamed2</name>
</geneLocation>
<dbReference type="Proteomes" id="UP000183050">
    <property type="component" value="Plasmid unnamed6"/>
</dbReference>
<dbReference type="RefSeq" id="WP_065283992.1">
    <property type="nucleotide sequence ID" value="NZ_CP016289.1"/>
</dbReference>
<dbReference type="Pfam" id="PF00753">
    <property type="entry name" value="Lactamase_B"/>
    <property type="match status" value="1"/>
</dbReference>
<sequence>MQRAKIVRTQHPVGHGGFHTGLITTTEISAPHISSASDSPTGAFKYVYDCGSEQSEAFNAELALYREQSGGSTDLLFVSHLHADHINGIDRLQGMAPARKVVVPYFDVIERLLFVLSDFERGATSRSSLDYFADPAAWWLGRGAQEVIFLQQGEPDDIPPPRPPEPDAPLDDPRARRILGLEDRDKAKRPASRLNDHLKPPHGEDVEGLAPAGLTSPKQNTALLAASGSYFQLEWRNFGGEPWHRADWILLPYVHPVDDPRASAS</sequence>
<dbReference type="InterPro" id="IPR036866">
    <property type="entry name" value="RibonucZ/Hydroxyglut_hydro"/>
</dbReference>
<geneLocation type="plasmid" evidence="4 6">
    <name>unnamed6</name>
</geneLocation>
<accession>A0A1B1CLB7</accession>
<reference evidence="4 6" key="2">
    <citation type="submission" date="2016-11" db="EMBL/GenBank/DDBJ databases">
        <title>Rhizobium leguminosarum bv. viciae strain Vaf12 isolated from Vavilovia formosa root nodules from Russia, Dagestan.</title>
        <authorList>
            <person name="Kimeklis A."/>
        </authorList>
    </citation>
    <scope>NUCLEOTIDE SEQUENCE [LARGE SCALE GENOMIC DNA]</scope>
    <source>
        <strain evidence="4 6">Vaf-108</strain>
        <plasmid evidence="6">Plasmid unnamed6</plasmid>
        <plasmid evidence="4">unnamed6</plasmid>
    </source>
</reference>
<protein>
    <recommendedName>
        <fullName evidence="2">Metallo-beta-lactamase domain-containing protein</fullName>
    </recommendedName>
</protein>
<feature type="compositionally biased region" description="Pro residues" evidence="1">
    <location>
        <begin position="158"/>
        <end position="167"/>
    </location>
</feature>
<gene>
    <name evidence="3" type="ORF">BA011_32115</name>
    <name evidence="4" type="ORF">BMW22_39890</name>
</gene>
<keyword evidence="3" id="KW-0614">Plasmid</keyword>
<name>A0A1B1CLB7_RHILE</name>
<reference evidence="3 5" key="1">
    <citation type="submission" date="2016-06" db="EMBL/GenBank/DDBJ databases">
        <title>Microsymbionts genomes from the relict species Vavilovia formosa.</title>
        <authorList>
            <person name="Chirak E."/>
            <person name="Kimeklis A."/>
            <person name="Andronov E."/>
        </authorList>
    </citation>
    <scope>NUCLEOTIDE SEQUENCE [LARGE SCALE GENOMIC DNA]</scope>
    <source>
        <strain evidence="3 5">Vaf10</strain>
        <plasmid evidence="5">Plasmid unnamed2</plasmid>
        <plasmid evidence="3">unnamed2</plasmid>
    </source>
</reference>
<dbReference type="Proteomes" id="UP000092691">
    <property type="component" value="Plasmid unnamed2"/>
</dbReference>
<dbReference type="AlphaFoldDB" id="A0A1B1CLB7"/>
<evidence type="ECO:0000259" key="2">
    <source>
        <dbReference type="Pfam" id="PF00753"/>
    </source>
</evidence>
<dbReference type="EMBL" id="CP016289">
    <property type="protein sequence ID" value="ANP90562.1"/>
    <property type="molecule type" value="Genomic_DNA"/>
</dbReference>
<evidence type="ECO:0000313" key="5">
    <source>
        <dbReference type="Proteomes" id="UP000092691"/>
    </source>
</evidence>
<feature type="compositionally biased region" description="Basic and acidic residues" evidence="1">
    <location>
        <begin position="171"/>
        <end position="205"/>
    </location>
</feature>
<dbReference type="InterPro" id="IPR001279">
    <property type="entry name" value="Metallo-B-lactamas"/>
</dbReference>
<evidence type="ECO:0000313" key="3">
    <source>
        <dbReference type="EMBL" id="ANP90562.1"/>
    </source>
</evidence>